<keyword evidence="4" id="KW-1185">Reference proteome</keyword>
<dbReference type="EMBL" id="FNPH01000001">
    <property type="protein sequence ID" value="SDX97243.1"/>
    <property type="molecule type" value="Genomic_DNA"/>
</dbReference>
<dbReference type="RefSeq" id="WP_091550300.1">
    <property type="nucleotide sequence ID" value="NZ_FNPH01000001.1"/>
</dbReference>
<dbReference type="STRING" id="405436.SAMN05444365_101247"/>
<feature type="region of interest" description="Disordered" evidence="1">
    <location>
        <begin position="1"/>
        <end position="71"/>
    </location>
</feature>
<protein>
    <recommendedName>
        <fullName evidence="2">DUF5709 domain-containing protein</fullName>
    </recommendedName>
</protein>
<name>A0A1H3G1R0_9ACTN</name>
<evidence type="ECO:0000313" key="3">
    <source>
        <dbReference type="EMBL" id="SDX97243.1"/>
    </source>
</evidence>
<feature type="compositionally biased region" description="Basic and acidic residues" evidence="1">
    <location>
        <begin position="180"/>
        <end position="191"/>
    </location>
</feature>
<dbReference type="Proteomes" id="UP000242415">
    <property type="component" value="Unassembled WGS sequence"/>
</dbReference>
<feature type="region of interest" description="Disordered" evidence="1">
    <location>
        <begin position="88"/>
        <end position="191"/>
    </location>
</feature>
<dbReference type="OrthoDB" id="3212066at2"/>
<dbReference type="Pfam" id="PF18970">
    <property type="entry name" value="DUF5709"/>
    <property type="match status" value="1"/>
</dbReference>
<reference evidence="4" key="1">
    <citation type="submission" date="2016-10" db="EMBL/GenBank/DDBJ databases">
        <authorList>
            <person name="Varghese N."/>
            <person name="Submissions S."/>
        </authorList>
    </citation>
    <scope>NUCLEOTIDE SEQUENCE [LARGE SCALE GENOMIC DNA]</scope>
    <source>
        <strain evidence="4">DSM 45245</strain>
    </source>
</reference>
<sequence>MRRPDSEFPRPVSDPEAEGLPRTADDDSSANDDVMTGRWADGIDPQSLPTEQPQAVDRYGNTADEQRHGESLDYKLAREQGDTLVNEALAAPTDGTLGNEADSEEAARQAQLDADVMGESPTSDPKSPVSLYDHGRLGGVGEGGVGRLVEPDQGIRTDDERDSIARDLGAAGGGPTAEELAMHETEPPPAH</sequence>
<feature type="compositionally biased region" description="Basic and acidic residues" evidence="1">
    <location>
        <begin position="149"/>
        <end position="165"/>
    </location>
</feature>
<accession>A0A1H3G1R0</accession>
<dbReference type="InterPro" id="IPR043763">
    <property type="entry name" value="DUF5709"/>
</dbReference>
<evidence type="ECO:0000259" key="2">
    <source>
        <dbReference type="Pfam" id="PF18970"/>
    </source>
</evidence>
<proteinExistence type="predicted"/>
<organism evidence="3 4">
    <name type="scientific">Micromonospora pattaloongensis</name>
    <dbReference type="NCBI Taxonomy" id="405436"/>
    <lineage>
        <taxon>Bacteria</taxon>
        <taxon>Bacillati</taxon>
        <taxon>Actinomycetota</taxon>
        <taxon>Actinomycetes</taxon>
        <taxon>Micromonosporales</taxon>
        <taxon>Micromonosporaceae</taxon>
        <taxon>Micromonospora</taxon>
    </lineage>
</organism>
<evidence type="ECO:0000313" key="4">
    <source>
        <dbReference type="Proteomes" id="UP000242415"/>
    </source>
</evidence>
<dbReference type="AlphaFoldDB" id="A0A1H3G1R0"/>
<evidence type="ECO:0000256" key="1">
    <source>
        <dbReference type="SAM" id="MobiDB-lite"/>
    </source>
</evidence>
<gene>
    <name evidence="3" type="ORF">SAMN05444365_101247</name>
</gene>
<feature type="compositionally biased region" description="Gly residues" evidence="1">
    <location>
        <begin position="137"/>
        <end position="146"/>
    </location>
</feature>
<feature type="domain" description="DUF5709" evidence="2">
    <location>
        <begin position="140"/>
        <end position="185"/>
    </location>
</feature>